<dbReference type="OrthoDB" id="9801773at2"/>
<dbReference type="SUPFAM" id="SSF51735">
    <property type="entry name" value="NAD(P)-binding Rossmann-fold domains"/>
    <property type="match status" value="1"/>
</dbReference>
<dbReference type="Pfam" id="PF01370">
    <property type="entry name" value="Epimerase"/>
    <property type="match status" value="1"/>
</dbReference>
<dbReference type="Gene3D" id="3.40.50.720">
    <property type="entry name" value="NAD(P)-binding Rossmann-like Domain"/>
    <property type="match status" value="1"/>
</dbReference>
<feature type="domain" description="DUF1731" evidence="3">
    <location>
        <begin position="249"/>
        <end position="294"/>
    </location>
</feature>
<dbReference type="KEGG" id="opf:CBP31_11520"/>
<protein>
    <submittedName>
        <fullName evidence="4">TIGR01777 family protein</fullName>
    </submittedName>
</protein>
<evidence type="ECO:0000313" key="4">
    <source>
        <dbReference type="EMBL" id="ART83164.1"/>
    </source>
</evidence>
<gene>
    <name evidence="4" type="ORF">CBP31_11520</name>
</gene>
<dbReference type="PANTHER" id="PTHR11092:SF0">
    <property type="entry name" value="EPIMERASE FAMILY PROTEIN SDR39U1"/>
    <property type="match status" value="1"/>
</dbReference>
<dbReference type="PANTHER" id="PTHR11092">
    <property type="entry name" value="SUGAR NUCLEOTIDE EPIMERASE RELATED"/>
    <property type="match status" value="1"/>
</dbReference>
<accession>A0A1Y0D780</accession>
<dbReference type="AlphaFoldDB" id="A0A1Y0D780"/>
<comment type="similarity">
    <text evidence="1">Belongs to the NAD(P)-dependent epimerase/dehydratase family. SDR39U1 subfamily.</text>
</comment>
<evidence type="ECO:0000256" key="1">
    <source>
        <dbReference type="ARBA" id="ARBA00009353"/>
    </source>
</evidence>
<name>A0A1Y0D780_9GAMM</name>
<dbReference type="EMBL" id="CP021377">
    <property type="protein sequence ID" value="ART83164.1"/>
    <property type="molecule type" value="Genomic_DNA"/>
</dbReference>
<evidence type="ECO:0000259" key="3">
    <source>
        <dbReference type="Pfam" id="PF08338"/>
    </source>
</evidence>
<reference evidence="4 5" key="1">
    <citation type="journal article" date="2014" name="Int. J. Syst. Evol. Microbiol.">
        <title>Oceanisphaera profunda sp. nov., a marine bacterium isolated from deep-sea sediment, and emended description of the genus Oceanisphaera.</title>
        <authorList>
            <person name="Xu Z."/>
            <person name="Zhang X.Y."/>
            <person name="Su H.N."/>
            <person name="Yu Z.C."/>
            <person name="Liu C."/>
            <person name="Li H."/>
            <person name="Chen X.L."/>
            <person name="Song X.Y."/>
            <person name="Xie B.B."/>
            <person name="Qin Q.L."/>
            <person name="Zhou B.C."/>
            <person name="Shi M."/>
            <person name="Huang Y."/>
            <person name="Zhang Y.Z."/>
        </authorList>
    </citation>
    <scope>NUCLEOTIDE SEQUENCE [LARGE SCALE GENOMIC DNA]</scope>
    <source>
        <strain evidence="4 5">SM1222</strain>
    </source>
</reference>
<dbReference type="InterPro" id="IPR001509">
    <property type="entry name" value="Epimerase_deHydtase"/>
</dbReference>
<evidence type="ECO:0000259" key="2">
    <source>
        <dbReference type="Pfam" id="PF01370"/>
    </source>
</evidence>
<dbReference type="Pfam" id="PF08338">
    <property type="entry name" value="DUF1731"/>
    <property type="match status" value="1"/>
</dbReference>
<feature type="domain" description="NAD-dependent epimerase/dehydratase" evidence="2">
    <location>
        <begin position="3"/>
        <end position="222"/>
    </location>
</feature>
<sequence>MNILITGGTGFIGRRLMHHLRPHHQVTVLSRTLNKVHQRLGHDVHALASLDDLDNLDQFDAVINLAGEPIADKRWSAAQKERICQSRWQLTEQLVDKLKAGTQPPKVLISGSAVGYYGRQGNALVDEDSIPHPEFSHKVCAQWEQLAQAAASEQTRVCCIRLAVVLGAEGGALKKMLPNYRLGLGGPIGSGKQYMSWIHIDDVVSLLLFLLEHDECQGAFNAAAPEPVTNQQFSTTLAQVLNKPHFARVPAWVMHLAFGEMADLLLTGQRVMPVRLQCAGFHFRYPTLEKALKETLNPSTKR</sequence>
<evidence type="ECO:0000313" key="5">
    <source>
        <dbReference type="Proteomes" id="UP000243937"/>
    </source>
</evidence>
<proteinExistence type="inferred from homology"/>
<dbReference type="RefSeq" id="WP_087037405.1">
    <property type="nucleotide sequence ID" value="NZ_CP021377.1"/>
</dbReference>
<dbReference type="InterPro" id="IPR013549">
    <property type="entry name" value="DUF1731"/>
</dbReference>
<dbReference type="CDD" id="cd05242">
    <property type="entry name" value="SDR_a8"/>
    <property type="match status" value="1"/>
</dbReference>
<dbReference type="Proteomes" id="UP000243937">
    <property type="component" value="Chromosome"/>
</dbReference>
<dbReference type="InterPro" id="IPR036291">
    <property type="entry name" value="NAD(P)-bd_dom_sf"/>
</dbReference>
<organism evidence="4 5">
    <name type="scientific">Oceanisphaera profunda</name>
    <dbReference type="NCBI Taxonomy" id="1416627"/>
    <lineage>
        <taxon>Bacteria</taxon>
        <taxon>Pseudomonadati</taxon>
        <taxon>Pseudomonadota</taxon>
        <taxon>Gammaproteobacteria</taxon>
        <taxon>Aeromonadales</taxon>
        <taxon>Aeromonadaceae</taxon>
        <taxon>Oceanisphaera</taxon>
    </lineage>
</organism>
<dbReference type="InterPro" id="IPR010099">
    <property type="entry name" value="SDR39U1"/>
</dbReference>
<dbReference type="NCBIfam" id="TIGR01777">
    <property type="entry name" value="yfcH"/>
    <property type="match status" value="1"/>
</dbReference>
<keyword evidence="5" id="KW-1185">Reference proteome</keyword>